<proteinExistence type="predicted"/>
<organism evidence="3 4">
    <name type="scientific">Enterococcus plantarum</name>
    <dbReference type="NCBI Taxonomy" id="1077675"/>
    <lineage>
        <taxon>Bacteria</taxon>
        <taxon>Bacillati</taxon>
        <taxon>Bacillota</taxon>
        <taxon>Bacilli</taxon>
        <taxon>Lactobacillales</taxon>
        <taxon>Enterococcaceae</taxon>
        <taxon>Enterococcus</taxon>
    </lineage>
</organism>
<dbReference type="EMBL" id="PIEU01000003">
    <property type="protein sequence ID" value="PZL77475.1"/>
    <property type="molecule type" value="Genomic_DNA"/>
</dbReference>
<keyword evidence="2" id="KW-0812">Transmembrane</keyword>
<evidence type="ECO:0000256" key="2">
    <source>
        <dbReference type="SAM" id="Phobius"/>
    </source>
</evidence>
<sequence length="228" mass="27189">MNEEMTNRMVEAIQSPDYSGITIQLIGILFPLIWAVWIAKKESKKTKDDLKSKNQILDERQEKLERIQFSISESINMLTKQQLDLSTTQRKVEENLRELTRLAELSRNANILNMEKSFPVFFEKYREFEKDFACLTCYESRYPGKGEELDYEDFRQLRNAYSKVENTSIRFFDSKDVPTYLYKDFENLKRVLIRNSMSSSVEWNEFFSGIYLEIKLIVNEFNQKLDQK</sequence>
<name>A0A2W4BK41_9ENTE</name>
<dbReference type="Proteomes" id="UP000249828">
    <property type="component" value="Unassembled WGS sequence"/>
</dbReference>
<evidence type="ECO:0000313" key="3">
    <source>
        <dbReference type="EMBL" id="PZL77475.1"/>
    </source>
</evidence>
<dbReference type="RefSeq" id="WP_111246924.1">
    <property type="nucleotide sequence ID" value="NZ_PIEU01000003.1"/>
</dbReference>
<reference evidence="3 4" key="1">
    <citation type="submission" date="2017-11" db="EMBL/GenBank/DDBJ databases">
        <title>Draft genome sequence of Enterococcus plantarum TRW2 strain isolated from lettuce.</title>
        <authorList>
            <person name="Kim E.B."/>
            <person name="Marco M.L."/>
            <person name="Williams T.R."/>
            <person name="You I.H."/>
        </authorList>
    </citation>
    <scope>NUCLEOTIDE SEQUENCE [LARGE SCALE GENOMIC DNA]</scope>
    <source>
        <strain evidence="3 4">TRW2</strain>
    </source>
</reference>
<keyword evidence="1" id="KW-0175">Coiled coil</keyword>
<comment type="caution">
    <text evidence="3">The sequence shown here is derived from an EMBL/GenBank/DDBJ whole genome shotgun (WGS) entry which is preliminary data.</text>
</comment>
<evidence type="ECO:0000313" key="4">
    <source>
        <dbReference type="Proteomes" id="UP000249828"/>
    </source>
</evidence>
<protein>
    <submittedName>
        <fullName evidence="3">Uncharacterized protein</fullName>
    </submittedName>
</protein>
<feature type="coiled-coil region" evidence="1">
    <location>
        <begin position="40"/>
        <end position="67"/>
    </location>
</feature>
<evidence type="ECO:0000256" key="1">
    <source>
        <dbReference type="SAM" id="Coils"/>
    </source>
</evidence>
<dbReference type="AlphaFoldDB" id="A0A2W4BK41"/>
<keyword evidence="2" id="KW-0472">Membrane</keyword>
<feature type="transmembrane region" description="Helical" evidence="2">
    <location>
        <begin position="20"/>
        <end position="39"/>
    </location>
</feature>
<keyword evidence="2" id="KW-1133">Transmembrane helix</keyword>
<keyword evidence="4" id="KW-1185">Reference proteome</keyword>
<gene>
    <name evidence="3" type="ORF">CI088_01350</name>
</gene>
<accession>A0A2W4BK41</accession>